<dbReference type="RefSeq" id="WP_205258349.1">
    <property type="nucleotide sequence ID" value="NZ_BAAAPV010000002.1"/>
</dbReference>
<reference evidence="3" key="1">
    <citation type="submission" date="2021-01" db="EMBL/GenBank/DDBJ databases">
        <title>KCTC 19127 draft genome.</title>
        <authorList>
            <person name="An D."/>
        </authorList>
    </citation>
    <scope>NUCLEOTIDE SEQUENCE</scope>
    <source>
        <strain evidence="3">KCTC 19127</strain>
    </source>
</reference>
<dbReference type="InterPro" id="IPR019692">
    <property type="entry name" value="CFP-6_PH"/>
</dbReference>
<dbReference type="Pfam" id="PF10756">
    <property type="entry name" value="bPH_6"/>
    <property type="match status" value="1"/>
</dbReference>
<evidence type="ECO:0000313" key="4">
    <source>
        <dbReference type="Proteomes" id="UP000663801"/>
    </source>
</evidence>
<proteinExistence type="predicted"/>
<name>A0A939C6L6_9ACTN</name>
<keyword evidence="1" id="KW-0812">Transmembrane</keyword>
<protein>
    <submittedName>
        <fullName evidence="3">PH domain-containing protein</fullName>
    </submittedName>
</protein>
<dbReference type="Proteomes" id="UP000663801">
    <property type="component" value="Unassembled WGS sequence"/>
</dbReference>
<comment type="caution">
    <text evidence="3">The sequence shown here is derived from an EMBL/GenBank/DDBJ whole genome shotgun (WGS) entry which is preliminary data.</text>
</comment>
<organism evidence="3 4">
    <name type="scientific">Nakamurella flavida</name>
    <dbReference type="NCBI Taxonomy" id="363630"/>
    <lineage>
        <taxon>Bacteria</taxon>
        <taxon>Bacillati</taxon>
        <taxon>Actinomycetota</taxon>
        <taxon>Actinomycetes</taxon>
        <taxon>Nakamurellales</taxon>
        <taxon>Nakamurellaceae</taxon>
        <taxon>Nakamurella</taxon>
    </lineage>
</organism>
<accession>A0A939C6L6</accession>
<keyword evidence="1" id="KW-0472">Membrane</keyword>
<feature type="domain" description="Low molecular weight protein antigen 6 PH" evidence="2">
    <location>
        <begin position="72"/>
        <end position="147"/>
    </location>
</feature>
<keyword evidence="4" id="KW-1185">Reference proteome</keyword>
<sequence length="148" mass="15333">MDNVSGDGGRPAGPDEAFGPDRSLLIVAGLAGLAVALAAVLLASEPTDRVVLAALSLVLLGLCAAGLRIGHRLTVGTHGLEIRGVGGGRTVRWAEIVRVSAPSRRRMGIASTTLELELVDDELLLFGRLDLGTDPERVAAAIAARRPR</sequence>
<gene>
    <name evidence="3" type="ORF">JL107_17405</name>
</gene>
<dbReference type="EMBL" id="JAERWL010000015">
    <property type="protein sequence ID" value="MBM9478229.1"/>
    <property type="molecule type" value="Genomic_DNA"/>
</dbReference>
<dbReference type="AlphaFoldDB" id="A0A939C6L6"/>
<evidence type="ECO:0000259" key="2">
    <source>
        <dbReference type="Pfam" id="PF10756"/>
    </source>
</evidence>
<evidence type="ECO:0000313" key="3">
    <source>
        <dbReference type="EMBL" id="MBM9478229.1"/>
    </source>
</evidence>
<evidence type="ECO:0000256" key="1">
    <source>
        <dbReference type="SAM" id="Phobius"/>
    </source>
</evidence>
<feature type="transmembrane region" description="Helical" evidence="1">
    <location>
        <begin position="24"/>
        <end position="44"/>
    </location>
</feature>
<keyword evidence="1" id="KW-1133">Transmembrane helix</keyword>
<feature type="transmembrane region" description="Helical" evidence="1">
    <location>
        <begin position="50"/>
        <end position="70"/>
    </location>
</feature>